<dbReference type="AlphaFoldDB" id="A0A9P0E868"/>
<reference evidence="1" key="1">
    <citation type="submission" date="2022-01" db="EMBL/GenBank/DDBJ databases">
        <authorList>
            <person name="King R."/>
        </authorList>
    </citation>
    <scope>NUCLEOTIDE SEQUENCE</scope>
</reference>
<organism evidence="1 2">
    <name type="scientific">Nezara viridula</name>
    <name type="common">Southern green stink bug</name>
    <name type="synonym">Cimex viridulus</name>
    <dbReference type="NCBI Taxonomy" id="85310"/>
    <lineage>
        <taxon>Eukaryota</taxon>
        <taxon>Metazoa</taxon>
        <taxon>Ecdysozoa</taxon>
        <taxon>Arthropoda</taxon>
        <taxon>Hexapoda</taxon>
        <taxon>Insecta</taxon>
        <taxon>Pterygota</taxon>
        <taxon>Neoptera</taxon>
        <taxon>Paraneoptera</taxon>
        <taxon>Hemiptera</taxon>
        <taxon>Heteroptera</taxon>
        <taxon>Panheteroptera</taxon>
        <taxon>Pentatomomorpha</taxon>
        <taxon>Pentatomoidea</taxon>
        <taxon>Pentatomidae</taxon>
        <taxon>Pentatominae</taxon>
        <taxon>Nezara</taxon>
    </lineage>
</organism>
<accession>A0A9P0E868</accession>
<dbReference type="Proteomes" id="UP001152798">
    <property type="component" value="Chromosome 2"/>
</dbReference>
<evidence type="ECO:0000313" key="1">
    <source>
        <dbReference type="EMBL" id="CAH1392645.1"/>
    </source>
</evidence>
<name>A0A9P0E868_NEZVI</name>
<evidence type="ECO:0000313" key="2">
    <source>
        <dbReference type="Proteomes" id="UP001152798"/>
    </source>
</evidence>
<dbReference type="OrthoDB" id="8021837at2759"/>
<sequence>MIVVELGCQGLFSCVFSQGLMRFKNEIIEKMRNHHVSKDIDRMLNSKSNPRYRKICSFNATKPEDYLQFNALNSNKLRAASQVALIVLTNARGDHHLVPLGLQGKWSRWSGLDHVLPSMTVGCPLNKLPTAGSPLPTFKLWVTRTNGIQAQTIFRNTFYEITN</sequence>
<protein>
    <submittedName>
        <fullName evidence="1">Uncharacterized protein</fullName>
    </submittedName>
</protein>
<keyword evidence="2" id="KW-1185">Reference proteome</keyword>
<dbReference type="EMBL" id="OV725078">
    <property type="protein sequence ID" value="CAH1392645.1"/>
    <property type="molecule type" value="Genomic_DNA"/>
</dbReference>
<proteinExistence type="predicted"/>
<gene>
    <name evidence="1" type="ORF">NEZAVI_LOCUS3427</name>
</gene>